<reference evidence="2 3" key="1">
    <citation type="journal article" date="2019" name="Appl. Microbiol. Biotechnol.">
        <title>Uncovering carbohydrate metabolism through a genotype-phenotype association study of 56 lactic acid bacteria genomes.</title>
        <authorList>
            <person name="Buron-Moles G."/>
            <person name="Chailyan A."/>
            <person name="Dolejs I."/>
            <person name="Forster J."/>
            <person name="Miks M.H."/>
        </authorList>
    </citation>
    <scope>NUCLEOTIDE SEQUENCE [LARGE SCALE GENOMIC DNA]</scope>
    <source>
        <strain evidence="2 3">ATCC 700006</strain>
    </source>
</reference>
<comment type="caution">
    <text evidence="2">The sequence shown here is derived from an EMBL/GenBank/DDBJ whole genome shotgun (WGS) entry which is preliminary data.</text>
</comment>
<keyword evidence="3" id="KW-1185">Reference proteome</keyword>
<evidence type="ECO:0000256" key="1">
    <source>
        <dbReference type="SAM" id="SignalP"/>
    </source>
</evidence>
<name>A0A4R5N821_9LACO</name>
<dbReference type="RefSeq" id="WP_153188371.1">
    <property type="nucleotide sequence ID" value="NZ_JAGYGP010000001.1"/>
</dbReference>
<accession>A0A4R5N821</accession>
<keyword evidence="1" id="KW-0732">Signal</keyword>
<proteinExistence type="predicted"/>
<evidence type="ECO:0000313" key="3">
    <source>
        <dbReference type="Proteomes" id="UP000295681"/>
    </source>
</evidence>
<dbReference type="Proteomes" id="UP000295681">
    <property type="component" value="Unassembled WGS sequence"/>
</dbReference>
<feature type="chain" id="PRO_5039519917" evidence="1">
    <location>
        <begin position="25"/>
        <end position="66"/>
    </location>
</feature>
<protein>
    <submittedName>
        <fullName evidence="2">Uncharacterized protein</fullName>
    </submittedName>
</protein>
<gene>
    <name evidence="2" type="ORF">C5L23_000237</name>
</gene>
<evidence type="ECO:0000313" key="2">
    <source>
        <dbReference type="EMBL" id="TDG67931.1"/>
    </source>
</evidence>
<dbReference type="AlphaFoldDB" id="A0A4R5N821"/>
<dbReference type="EMBL" id="PUFI01000014">
    <property type="protein sequence ID" value="TDG67931.1"/>
    <property type="molecule type" value="Genomic_DNA"/>
</dbReference>
<feature type="signal peptide" evidence="1">
    <location>
        <begin position="1"/>
        <end position="24"/>
    </location>
</feature>
<organism evidence="2 3">
    <name type="scientific">Leuconostoc fallax</name>
    <dbReference type="NCBI Taxonomy" id="1251"/>
    <lineage>
        <taxon>Bacteria</taxon>
        <taxon>Bacillati</taxon>
        <taxon>Bacillota</taxon>
        <taxon>Bacilli</taxon>
        <taxon>Lactobacillales</taxon>
        <taxon>Lactobacillaceae</taxon>
        <taxon>Leuconostoc</taxon>
    </lineage>
</organism>
<sequence>MLVKKRQRAFILAEAMLALSLVAAALVIEQQQVHAFLIAKAKLKAELQQVEQEKCVVLDQWHECMP</sequence>